<keyword evidence="8" id="KW-1185">Reference proteome</keyword>
<protein>
    <recommendedName>
        <fullName evidence="6">Mnd1 HTH domain-containing protein</fullName>
    </recommendedName>
</protein>
<gene>
    <name evidence="7" type="ORF">ASPZODRAFT_65293</name>
</gene>
<evidence type="ECO:0000313" key="7">
    <source>
        <dbReference type="EMBL" id="OJJ46874.1"/>
    </source>
</evidence>
<proteinExistence type="inferred from homology"/>
<feature type="region of interest" description="Disordered" evidence="5">
    <location>
        <begin position="100"/>
        <end position="122"/>
    </location>
</feature>
<reference evidence="8" key="1">
    <citation type="journal article" date="2017" name="Genome Biol.">
        <title>Comparative genomics reveals high biological diversity and specific adaptations in the industrially and medically important fungal genus Aspergillus.</title>
        <authorList>
            <person name="de Vries R.P."/>
            <person name="Riley R."/>
            <person name="Wiebenga A."/>
            <person name="Aguilar-Osorio G."/>
            <person name="Amillis S."/>
            <person name="Uchima C.A."/>
            <person name="Anderluh G."/>
            <person name="Asadollahi M."/>
            <person name="Askin M."/>
            <person name="Barry K."/>
            <person name="Battaglia E."/>
            <person name="Bayram O."/>
            <person name="Benocci T."/>
            <person name="Braus-Stromeyer S.A."/>
            <person name="Caldana C."/>
            <person name="Canovas D."/>
            <person name="Cerqueira G.C."/>
            <person name="Chen F."/>
            <person name="Chen W."/>
            <person name="Choi C."/>
            <person name="Clum A."/>
            <person name="Dos Santos R.A."/>
            <person name="Damasio A.R."/>
            <person name="Diallinas G."/>
            <person name="Emri T."/>
            <person name="Fekete E."/>
            <person name="Flipphi M."/>
            <person name="Freyberg S."/>
            <person name="Gallo A."/>
            <person name="Gournas C."/>
            <person name="Habgood R."/>
            <person name="Hainaut M."/>
            <person name="Harispe M.L."/>
            <person name="Henrissat B."/>
            <person name="Hilden K.S."/>
            <person name="Hope R."/>
            <person name="Hossain A."/>
            <person name="Karabika E."/>
            <person name="Karaffa L."/>
            <person name="Karanyi Z."/>
            <person name="Krasevec N."/>
            <person name="Kuo A."/>
            <person name="Kusch H."/>
            <person name="LaButti K."/>
            <person name="Lagendijk E.L."/>
            <person name="Lapidus A."/>
            <person name="Levasseur A."/>
            <person name="Lindquist E."/>
            <person name="Lipzen A."/>
            <person name="Logrieco A.F."/>
            <person name="MacCabe A."/>
            <person name="Maekelae M.R."/>
            <person name="Malavazi I."/>
            <person name="Melin P."/>
            <person name="Meyer V."/>
            <person name="Mielnichuk N."/>
            <person name="Miskei M."/>
            <person name="Molnar A.P."/>
            <person name="Mule G."/>
            <person name="Ngan C.Y."/>
            <person name="Orejas M."/>
            <person name="Orosz E."/>
            <person name="Ouedraogo J.P."/>
            <person name="Overkamp K.M."/>
            <person name="Park H.-S."/>
            <person name="Perrone G."/>
            <person name="Piumi F."/>
            <person name="Punt P.J."/>
            <person name="Ram A.F."/>
            <person name="Ramon A."/>
            <person name="Rauscher S."/>
            <person name="Record E."/>
            <person name="Riano-Pachon D.M."/>
            <person name="Robert V."/>
            <person name="Roehrig J."/>
            <person name="Ruller R."/>
            <person name="Salamov A."/>
            <person name="Salih N.S."/>
            <person name="Samson R.A."/>
            <person name="Sandor E."/>
            <person name="Sanguinetti M."/>
            <person name="Schuetze T."/>
            <person name="Sepcic K."/>
            <person name="Shelest E."/>
            <person name="Sherlock G."/>
            <person name="Sophianopoulou V."/>
            <person name="Squina F.M."/>
            <person name="Sun H."/>
            <person name="Susca A."/>
            <person name="Todd R.B."/>
            <person name="Tsang A."/>
            <person name="Unkles S.E."/>
            <person name="van de Wiele N."/>
            <person name="van Rossen-Uffink D."/>
            <person name="Oliveira J.V."/>
            <person name="Vesth T.C."/>
            <person name="Visser J."/>
            <person name="Yu J.-H."/>
            <person name="Zhou M."/>
            <person name="Andersen M.R."/>
            <person name="Archer D.B."/>
            <person name="Baker S.E."/>
            <person name="Benoit I."/>
            <person name="Brakhage A.A."/>
            <person name="Braus G.H."/>
            <person name="Fischer R."/>
            <person name="Frisvad J.C."/>
            <person name="Goldman G.H."/>
            <person name="Houbraken J."/>
            <person name="Oakley B."/>
            <person name="Pocsi I."/>
            <person name="Scazzocchio C."/>
            <person name="Seiboth B."/>
            <person name="vanKuyk P.A."/>
            <person name="Wortman J."/>
            <person name="Dyer P.S."/>
            <person name="Grigoriev I.V."/>
        </authorList>
    </citation>
    <scope>NUCLEOTIDE SEQUENCE [LARGE SCALE GENOMIC DNA]</scope>
    <source>
        <strain evidence="8">CBS 506.65</strain>
    </source>
</reference>
<evidence type="ECO:0000256" key="1">
    <source>
        <dbReference type="ARBA" id="ARBA00004123"/>
    </source>
</evidence>
<feature type="domain" description="Mnd1 HTH" evidence="6">
    <location>
        <begin position="9"/>
        <end position="68"/>
    </location>
</feature>
<dbReference type="RefSeq" id="XP_022581384.1">
    <property type="nucleotide sequence ID" value="XM_022729293.1"/>
</dbReference>
<sequence length="219" mass="25233">SKEAKQSLILSYLRDSRTCHTLKDLEKSLPSVASINAMHVKEYIQALTDENLLHVEKIGSGNWYWSFASEEKKQREKRKAELTKEVDKVKRGWEEVSSELEKERKKRKGSGPTEADQEGKEEREIDELIELRARLEMEIGQLRSAEKALAEDEGGKGVDAKRADIRRWKEAAQTWTDNIYILEEYVLKVAGGDREVVDALKRECYGVEYVEGEGLREIF</sequence>
<dbReference type="GO" id="GO:0005634">
    <property type="term" value="C:nucleus"/>
    <property type="evidence" value="ECO:0007669"/>
    <property type="project" value="UniProtKB-SubCell"/>
</dbReference>
<dbReference type="GO" id="GO:0007131">
    <property type="term" value="P:reciprocal meiotic recombination"/>
    <property type="evidence" value="ECO:0007669"/>
    <property type="project" value="InterPro"/>
</dbReference>
<dbReference type="VEuPathDB" id="FungiDB:ASPZODRAFT_65293"/>
<accession>A0A1L9SIL3</accession>
<dbReference type="EMBL" id="KV878341">
    <property type="protein sequence ID" value="OJJ46874.1"/>
    <property type="molecule type" value="Genomic_DNA"/>
</dbReference>
<dbReference type="GeneID" id="34615757"/>
<keyword evidence="4" id="KW-0539">Nucleus</keyword>
<comment type="similarity">
    <text evidence="2">Belongs to the MND1 family.</text>
</comment>
<evidence type="ECO:0000256" key="2">
    <source>
        <dbReference type="ARBA" id="ARBA00005981"/>
    </source>
</evidence>
<dbReference type="Pfam" id="PF03962">
    <property type="entry name" value="Mnd1"/>
    <property type="match status" value="1"/>
</dbReference>
<dbReference type="InterPro" id="IPR005647">
    <property type="entry name" value="Mnd1"/>
</dbReference>
<dbReference type="GO" id="GO:0003690">
    <property type="term" value="F:double-stranded DNA binding"/>
    <property type="evidence" value="ECO:0007669"/>
    <property type="project" value="InterPro"/>
</dbReference>
<dbReference type="InterPro" id="IPR040453">
    <property type="entry name" value="Mnd1_HTH"/>
</dbReference>
<dbReference type="STRING" id="1073090.A0A1L9SIL3"/>
<feature type="non-terminal residue" evidence="7">
    <location>
        <position position="1"/>
    </location>
</feature>
<evidence type="ECO:0000256" key="3">
    <source>
        <dbReference type="ARBA" id="ARBA00023054"/>
    </source>
</evidence>
<evidence type="ECO:0000259" key="6">
    <source>
        <dbReference type="Pfam" id="PF03962"/>
    </source>
</evidence>
<keyword evidence="3" id="KW-0175">Coiled coil</keyword>
<evidence type="ECO:0000256" key="5">
    <source>
        <dbReference type="SAM" id="MobiDB-lite"/>
    </source>
</evidence>
<name>A0A1L9SIL3_9EURO</name>
<dbReference type="AlphaFoldDB" id="A0A1L9SIL3"/>
<evidence type="ECO:0000256" key="4">
    <source>
        <dbReference type="ARBA" id="ARBA00023242"/>
    </source>
</evidence>
<dbReference type="OrthoDB" id="9978204at2759"/>
<dbReference type="PIRSF" id="PIRSF026991">
    <property type="entry name" value="Mnd1"/>
    <property type="match status" value="1"/>
</dbReference>
<dbReference type="Proteomes" id="UP000184188">
    <property type="component" value="Unassembled WGS sequence"/>
</dbReference>
<evidence type="ECO:0000313" key="8">
    <source>
        <dbReference type="Proteomes" id="UP000184188"/>
    </source>
</evidence>
<comment type="subcellular location">
    <subcellularLocation>
        <location evidence="1">Nucleus</location>
    </subcellularLocation>
</comment>
<organism evidence="7 8">
    <name type="scientific">Penicilliopsis zonata CBS 506.65</name>
    <dbReference type="NCBI Taxonomy" id="1073090"/>
    <lineage>
        <taxon>Eukaryota</taxon>
        <taxon>Fungi</taxon>
        <taxon>Dikarya</taxon>
        <taxon>Ascomycota</taxon>
        <taxon>Pezizomycotina</taxon>
        <taxon>Eurotiomycetes</taxon>
        <taxon>Eurotiomycetidae</taxon>
        <taxon>Eurotiales</taxon>
        <taxon>Aspergillaceae</taxon>
        <taxon>Penicilliopsis</taxon>
    </lineage>
</organism>